<accession>A0A830HB59</accession>
<gene>
    <name evidence="2" type="ORF">PPROV_000272200</name>
</gene>
<reference evidence="2" key="1">
    <citation type="submission" date="2020-10" db="EMBL/GenBank/DDBJ databases">
        <title>Unveiling of a novel bifunctional photoreceptor, Dualchrome1, isolated from a cosmopolitan green alga.</title>
        <authorList>
            <person name="Suzuki S."/>
            <person name="Kawachi M."/>
        </authorList>
    </citation>
    <scope>NUCLEOTIDE SEQUENCE</scope>
    <source>
        <strain evidence="2">NIES 2893</strain>
    </source>
</reference>
<feature type="compositionally biased region" description="Acidic residues" evidence="1">
    <location>
        <begin position="210"/>
        <end position="257"/>
    </location>
</feature>
<keyword evidence="3" id="KW-1185">Reference proteome</keyword>
<evidence type="ECO:0000313" key="3">
    <source>
        <dbReference type="Proteomes" id="UP000660262"/>
    </source>
</evidence>
<feature type="region of interest" description="Disordered" evidence="1">
    <location>
        <begin position="87"/>
        <end position="135"/>
    </location>
</feature>
<feature type="compositionally biased region" description="Basic and acidic residues" evidence="1">
    <location>
        <begin position="121"/>
        <end position="131"/>
    </location>
</feature>
<protein>
    <recommendedName>
        <fullName evidence="4">Nucleoplasmin-like domain-containing protein</fullName>
    </recommendedName>
</protein>
<dbReference type="AlphaFoldDB" id="A0A830HB59"/>
<evidence type="ECO:0008006" key="4">
    <source>
        <dbReference type="Google" id="ProtNLM"/>
    </source>
</evidence>
<evidence type="ECO:0000313" key="2">
    <source>
        <dbReference type="EMBL" id="GHP03968.1"/>
    </source>
</evidence>
<name>A0A830HB59_9CHLO</name>
<proteinExistence type="predicted"/>
<evidence type="ECO:0000256" key="1">
    <source>
        <dbReference type="SAM" id="MobiDB-lite"/>
    </source>
</evidence>
<comment type="caution">
    <text evidence="2">The sequence shown here is derived from an EMBL/GenBank/DDBJ whole genome shotgun (WGS) entry which is preliminary data.</text>
</comment>
<feature type="region of interest" description="Disordered" evidence="1">
    <location>
        <begin position="210"/>
        <end position="304"/>
    </location>
</feature>
<dbReference type="Proteomes" id="UP000660262">
    <property type="component" value="Unassembled WGS sequence"/>
</dbReference>
<dbReference type="EMBL" id="BNJQ01000006">
    <property type="protein sequence ID" value="GHP03968.1"/>
    <property type="molecule type" value="Genomic_DNA"/>
</dbReference>
<sequence length="360" mass="37239">MSPGGARSSASASAPASASASARSTYAVLADMEFYGIVIKANASSPIEVGVSSASARSFVGGGGGGGGGVNHATHLHRACLVLPDDGDDDAERRSEGHATLRLLRTSGVGSPMPSSATKTSSEKSSKDAEASKTVGGGSKGFVIGRLDSKRGNFQCDLDLVIKVMESAPATYVLTNDGDADVHVTGVKSVGYEDEFDAADDDEVLAELSDDELGLGPSDDDDDDDSDLEIADDSDDDDDDDSDDDDSDSEEDEEEEEAPQKPLKKTPTASSQELAKKRTADAKTPSAEPAPKRAKEAAATGPSEVYRKALVAFLEKDGGKSHMAALAGHVKRPGGVPKLKPFAIAHPETFKIAGDIIELV</sequence>
<organism evidence="2 3">
    <name type="scientific">Pycnococcus provasolii</name>
    <dbReference type="NCBI Taxonomy" id="41880"/>
    <lineage>
        <taxon>Eukaryota</taxon>
        <taxon>Viridiplantae</taxon>
        <taxon>Chlorophyta</taxon>
        <taxon>Pseudoscourfieldiophyceae</taxon>
        <taxon>Pseudoscourfieldiales</taxon>
        <taxon>Pycnococcaceae</taxon>
        <taxon>Pycnococcus</taxon>
    </lineage>
</organism>